<keyword evidence="2" id="KW-1185">Reference proteome</keyword>
<organism evidence="1 2">
    <name type="scientific">Emergomyces pasteurianus Ep9510</name>
    <dbReference type="NCBI Taxonomy" id="1447872"/>
    <lineage>
        <taxon>Eukaryota</taxon>
        <taxon>Fungi</taxon>
        <taxon>Dikarya</taxon>
        <taxon>Ascomycota</taxon>
        <taxon>Pezizomycotina</taxon>
        <taxon>Eurotiomycetes</taxon>
        <taxon>Eurotiomycetidae</taxon>
        <taxon>Onygenales</taxon>
        <taxon>Ajellomycetaceae</taxon>
        <taxon>Emergomyces</taxon>
    </lineage>
</organism>
<evidence type="ECO:0000313" key="1">
    <source>
        <dbReference type="EMBL" id="OJD10038.1"/>
    </source>
</evidence>
<gene>
    <name evidence="1" type="ORF">AJ78_08787</name>
</gene>
<feature type="non-terminal residue" evidence="1">
    <location>
        <position position="97"/>
    </location>
</feature>
<name>A0A1J9P1G5_9EURO</name>
<dbReference type="STRING" id="1447872.A0A1J9P1G5"/>
<sequence>MTHGKDETPDWFRSVISDELAFMESVQPLLDYSLAECQENAAGYHVHPVIHEWCHSQLKENDEMKIFAMFILGCAAALQETEEPWALVHRLLPHCDQ</sequence>
<dbReference type="Proteomes" id="UP000182235">
    <property type="component" value="Unassembled WGS sequence"/>
</dbReference>
<comment type="caution">
    <text evidence="1">The sequence shown here is derived from an EMBL/GenBank/DDBJ whole genome shotgun (WGS) entry which is preliminary data.</text>
</comment>
<evidence type="ECO:0000313" key="2">
    <source>
        <dbReference type="Proteomes" id="UP000182235"/>
    </source>
</evidence>
<proteinExistence type="predicted"/>
<accession>A0A1J9P1G5</accession>
<dbReference type="OrthoDB" id="1658288at2759"/>
<protein>
    <submittedName>
        <fullName evidence="1">Uncharacterized protein</fullName>
    </submittedName>
</protein>
<dbReference type="VEuPathDB" id="FungiDB:AJ78_08787"/>
<dbReference type="EMBL" id="LGRN01000970">
    <property type="protein sequence ID" value="OJD10038.1"/>
    <property type="molecule type" value="Genomic_DNA"/>
</dbReference>
<reference evidence="1 2" key="1">
    <citation type="submission" date="2015-07" db="EMBL/GenBank/DDBJ databases">
        <title>Emmonsia species relationships and genome sequence.</title>
        <authorList>
            <consortium name="The Broad Institute Genomics Platform"/>
            <person name="Cuomo C.A."/>
            <person name="Munoz J.F."/>
            <person name="Imamovic A."/>
            <person name="Priest M.E."/>
            <person name="Young S."/>
            <person name="Clay O.K."/>
            <person name="McEwen J.G."/>
        </authorList>
    </citation>
    <scope>NUCLEOTIDE SEQUENCE [LARGE SCALE GENOMIC DNA]</scope>
    <source>
        <strain evidence="1 2">UAMH 9510</strain>
    </source>
</reference>
<dbReference type="AlphaFoldDB" id="A0A1J9P1G5"/>